<dbReference type="EMBL" id="JACIDK010000005">
    <property type="protein sequence ID" value="MBB3892739.1"/>
    <property type="molecule type" value="Genomic_DNA"/>
</dbReference>
<proteinExistence type="inferred from homology"/>
<evidence type="ECO:0000313" key="7">
    <source>
        <dbReference type="Proteomes" id="UP000530564"/>
    </source>
</evidence>
<accession>A0A840A437</accession>
<feature type="domain" description="HTH lysR-type" evidence="5">
    <location>
        <begin position="5"/>
        <end position="62"/>
    </location>
</feature>
<comment type="similarity">
    <text evidence="1">Belongs to the LysR transcriptional regulatory family.</text>
</comment>
<dbReference type="SUPFAM" id="SSF53850">
    <property type="entry name" value="Periplasmic binding protein-like II"/>
    <property type="match status" value="1"/>
</dbReference>
<dbReference type="Pfam" id="PF00126">
    <property type="entry name" value="HTH_1"/>
    <property type="match status" value="1"/>
</dbReference>
<dbReference type="InterPro" id="IPR000847">
    <property type="entry name" value="LysR_HTH_N"/>
</dbReference>
<protein>
    <submittedName>
        <fullName evidence="6">LysR family glycine cleavage system transcriptional activator</fullName>
    </submittedName>
</protein>
<dbReference type="AlphaFoldDB" id="A0A840A437"/>
<dbReference type="SUPFAM" id="SSF46785">
    <property type="entry name" value="Winged helix' DNA-binding domain"/>
    <property type="match status" value="1"/>
</dbReference>
<dbReference type="GO" id="GO:0043565">
    <property type="term" value="F:sequence-specific DNA binding"/>
    <property type="evidence" value="ECO:0007669"/>
    <property type="project" value="TreeGrafter"/>
</dbReference>
<keyword evidence="7" id="KW-1185">Reference proteome</keyword>
<dbReference type="Proteomes" id="UP000530564">
    <property type="component" value="Unassembled WGS sequence"/>
</dbReference>
<dbReference type="NCBIfam" id="NF008352">
    <property type="entry name" value="PRK11139.1"/>
    <property type="match status" value="1"/>
</dbReference>
<evidence type="ECO:0000256" key="2">
    <source>
        <dbReference type="ARBA" id="ARBA00023015"/>
    </source>
</evidence>
<dbReference type="PROSITE" id="PS50931">
    <property type="entry name" value="HTH_LYSR"/>
    <property type="match status" value="1"/>
</dbReference>
<evidence type="ECO:0000256" key="1">
    <source>
        <dbReference type="ARBA" id="ARBA00009437"/>
    </source>
</evidence>
<dbReference type="InterPro" id="IPR058163">
    <property type="entry name" value="LysR-type_TF_proteobact-type"/>
</dbReference>
<evidence type="ECO:0000259" key="5">
    <source>
        <dbReference type="PROSITE" id="PS50931"/>
    </source>
</evidence>
<comment type="caution">
    <text evidence="6">The sequence shown here is derived from an EMBL/GenBank/DDBJ whole genome shotgun (WGS) entry which is preliminary data.</text>
</comment>
<dbReference type="GO" id="GO:0003700">
    <property type="term" value="F:DNA-binding transcription factor activity"/>
    <property type="evidence" value="ECO:0007669"/>
    <property type="project" value="InterPro"/>
</dbReference>
<dbReference type="InterPro" id="IPR005119">
    <property type="entry name" value="LysR_subst-bd"/>
</dbReference>
<dbReference type="PANTHER" id="PTHR30537:SF74">
    <property type="entry name" value="HTH-TYPE TRANSCRIPTIONAL REGULATOR TRPI"/>
    <property type="match status" value="1"/>
</dbReference>
<keyword evidence="3" id="KW-0238">DNA-binding</keyword>
<dbReference type="FunFam" id="1.10.10.10:FF:000038">
    <property type="entry name" value="Glycine cleavage system transcriptional activator"/>
    <property type="match status" value="1"/>
</dbReference>
<evidence type="ECO:0000313" key="6">
    <source>
        <dbReference type="EMBL" id="MBB3892739.1"/>
    </source>
</evidence>
<dbReference type="InterPro" id="IPR036388">
    <property type="entry name" value="WH-like_DNA-bd_sf"/>
</dbReference>
<evidence type="ECO:0000256" key="3">
    <source>
        <dbReference type="ARBA" id="ARBA00023125"/>
    </source>
</evidence>
<keyword evidence="4" id="KW-0804">Transcription</keyword>
<dbReference type="RefSeq" id="WP_183775507.1">
    <property type="nucleotide sequence ID" value="NZ_JACIDK010000005.1"/>
</dbReference>
<organism evidence="6 7">
    <name type="scientific">Phenylobacterium haematophilum</name>
    <dbReference type="NCBI Taxonomy" id="98513"/>
    <lineage>
        <taxon>Bacteria</taxon>
        <taxon>Pseudomonadati</taxon>
        <taxon>Pseudomonadota</taxon>
        <taxon>Alphaproteobacteria</taxon>
        <taxon>Caulobacterales</taxon>
        <taxon>Caulobacteraceae</taxon>
        <taxon>Phenylobacterium</taxon>
    </lineage>
</organism>
<sequence>MANHLPLNALRVFEACARHGSFLSAADELAITPGAVSRHIKGLEAELETRLFDRFNRAVRLTAAGEQLSVGVRQGLSTIQSAVDAVRSKRDAPLVVTVLHSLAARWLVPRLHDFQRRYPEVQILVAASDHAADLARENIDVAIRLGRGPYPGLHVTHLFDTLMTPVCSPGLVEKHGPFNHPNDLRGVTLLHDVLMLPEEPDWADWLTAAGADRVDPNPGPRFSNTYLAVEAALADRGLAFAHKAMVIDDLANGRLVQPFDLSLPSPFSHWVLSLPEKAEQPNIRRFRSWLLEQALADGLTDPD</sequence>
<dbReference type="CDD" id="cd08432">
    <property type="entry name" value="PBP2_GcdR_TrpI_HvrB_AmpR_like"/>
    <property type="match status" value="1"/>
</dbReference>
<keyword evidence="2" id="KW-0805">Transcription regulation</keyword>
<dbReference type="GO" id="GO:0006351">
    <property type="term" value="P:DNA-templated transcription"/>
    <property type="evidence" value="ECO:0007669"/>
    <property type="project" value="TreeGrafter"/>
</dbReference>
<name>A0A840A437_9CAUL</name>
<dbReference type="Gene3D" id="1.10.10.10">
    <property type="entry name" value="Winged helix-like DNA-binding domain superfamily/Winged helix DNA-binding domain"/>
    <property type="match status" value="1"/>
</dbReference>
<dbReference type="Pfam" id="PF03466">
    <property type="entry name" value="LysR_substrate"/>
    <property type="match status" value="1"/>
</dbReference>
<dbReference type="InterPro" id="IPR036390">
    <property type="entry name" value="WH_DNA-bd_sf"/>
</dbReference>
<evidence type="ECO:0000256" key="4">
    <source>
        <dbReference type="ARBA" id="ARBA00023163"/>
    </source>
</evidence>
<gene>
    <name evidence="6" type="ORF">GGQ61_003475</name>
</gene>
<reference evidence="6 7" key="1">
    <citation type="submission" date="2020-08" db="EMBL/GenBank/DDBJ databases">
        <title>Genomic Encyclopedia of Type Strains, Phase IV (KMG-IV): sequencing the most valuable type-strain genomes for metagenomic binning, comparative biology and taxonomic classification.</title>
        <authorList>
            <person name="Goeker M."/>
        </authorList>
    </citation>
    <scope>NUCLEOTIDE SEQUENCE [LARGE SCALE GENOMIC DNA]</scope>
    <source>
        <strain evidence="6 7">DSM 21793</strain>
    </source>
</reference>
<dbReference type="PANTHER" id="PTHR30537">
    <property type="entry name" value="HTH-TYPE TRANSCRIPTIONAL REGULATOR"/>
    <property type="match status" value="1"/>
</dbReference>
<dbReference type="Gene3D" id="3.40.190.10">
    <property type="entry name" value="Periplasmic binding protein-like II"/>
    <property type="match status" value="2"/>
</dbReference>